<evidence type="ECO:0000313" key="2">
    <source>
        <dbReference type="EMBL" id="CAD7698769.1"/>
    </source>
</evidence>
<dbReference type="EMBL" id="CAJHUC010000883">
    <property type="protein sequence ID" value="CAD7698769.1"/>
    <property type="molecule type" value="Genomic_DNA"/>
</dbReference>
<dbReference type="Proteomes" id="UP000708148">
    <property type="component" value="Unassembled WGS sequence"/>
</dbReference>
<name>A0A8S1IY01_9CHLO</name>
<gene>
    <name evidence="2" type="ORF">OSTQU699_LOCUS4128</name>
</gene>
<organism evidence="2 3">
    <name type="scientific">Ostreobium quekettii</name>
    <dbReference type="NCBI Taxonomy" id="121088"/>
    <lineage>
        <taxon>Eukaryota</taxon>
        <taxon>Viridiplantae</taxon>
        <taxon>Chlorophyta</taxon>
        <taxon>core chlorophytes</taxon>
        <taxon>Ulvophyceae</taxon>
        <taxon>TCBD clade</taxon>
        <taxon>Bryopsidales</taxon>
        <taxon>Ostreobineae</taxon>
        <taxon>Ostreobiaceae</taxon>
        <taxon>Ostreobium</taxon>
    </lineage>
</organism>
<comment type="caution">
    <text evidence="2">The sequence shown here is derived from an EMBL/GenBank/DDBJ whole genome shotgun (WGS) entry which is preliminary data.</text>
</comment>
<protein>
    <submittedName>
        <fullName evidence="2">Uncharacterized protein</fullName>
    </submittedName>
</protein>
<proteinExistence type="predicted"/>
<evidence type="ECO:0000256" key="1">
    <source>
        <dbReference type="SAM" id="MobiDB-lite"/>
    </source>
</evidence>
<dbReference type="AlphaFoldDB" id="A0A8S1IY01"/>
<accession>A0A8S1IY01</accession>
<reference evidence="2" key="1">
    <citation type="submission" date="2020-12" db="EMBL/GenBank/DDBJ databases">
        <authorList>
            <person name="Iha C."/>
        </authorList>
    </citation>
    <scope>NUCLEOTIDE SEQUENCE</scope>
</reference>
<keyword evidence="3" id="KW-1185">Reference proteome</keyword>
<feature type="compositionally biased region" description="Polar residues" evidence="1">
    <location>
        <begin position="113"/>
        <end position="125"/>
    </location>
</feature>
<evidence type="ECO:0000313" key="3">
    <source>
        <dbReference type="Proteomes" id="UP000708148"/>
    </source>
</evidence>
<feature type="region of interest" description="Disordered" evidence="1">
    <location>
        <begin position="105"/>
        <end position="125"/>
    </location>
</feature>
<sequence>MAVTGGSDSGTSAALLHQTCFLGAWSSVSAPVASGQPSWILICTNMPAFMQSLAKLDCNQLRGMCEAAPEKCFSCERDLQNWGGSRGRTSCLAPHHELYWHRLPTSAGLGSQPRVSSLPSTKQGA</sequence>